<keyword evidence="1" id="KW-0472">Membrane</keyword>
<evidence type="ECO:0000256" key="1">
    <source>
        <dbReference type="SAM" id="Phobius"/>
    </source>
</evidence>
<dbReference type="KEGG" id="tet:TTHERM_00355660"/>
<dbReference type="EMBL" id="GG662749">
    <property type="protein sequence ID" value="EAR90219.2"/>
    <property type="molecule type" value="Genomic_DNA"/>
</dbReference>
<dbReference type="Proteomes" id="UP000009168">
    <property type="component" value="Unassembled WGS sequence"/>
</dbReference>
<dbReference type="HOGENOM" id="CLU_971408_0_0_1"/>
<organism evidence="2 3">
    <name type="scientific">Tetrahymena thermophila (strain SB210)</name>
    <dbReference type="NCBI Taxonomy" id="312017"/>
    <lineage>
        <taxon>Eukaryota</taxon>
        <taxon>Sar</taxon>
        <taxon>Alveolata</taxon>
        <taxon>Ciliophora</taxon>
        <taxon>Intramacronucleata</taxon>
        <taxon>Oligohymenophorea</taxon>
        <taxon>Hymenostomatida</taxon>
        <taxon>Tetrahymenina</taxon>
        <taxon>Tetrahymenidae</taxon>
        <taxon>Tetrahymena</taxon>
    </lineage>
</organism>
<keyword evidence="1" id="KW-1133">Transmembrane helix</keyword>
<dbReference type="AlphaFoldDB" id="Q22Y05"/>
<evidence type="ECO:0000313" key="2">
    <source>
        <dbReference type="EMBL" id="EAR90219.2"/>
    </source>
</evidence>
<feature type="transmembrane region" description="Helical" evidence="1">
    <location>
        <begin position="134"/>
        <end position="157"/>
    </location>
</feature>
<dbReference type="GeneID" id="7837314"/>
<dbReference type="InParanoid" id="Q22Y05"/>
<dbReference type="RefSeq" id="XP_001010464.2">
    <property type="nucleotide sequence ID" value="XM_001010464.3"/>
</dbReference>
<name>Q22Y05_TETTS</name>
<proteinExistence type="predicted"/>
<evidence type="ECO:0000313" key="3">
    <source>
        <dbReference type="Proteomes" id="UP000009168"/>
    </source>
</evidence>
<keyword evidence="1 2" id="KW-0812">Transmembrane</keyword>
<sequence length="318" mass="37271">MHAINYLTNLEKDINFNLLKFVLILKNYFYKMIARSFQRSLLYQLKQKPINSFASLGVFNKYKFSTSQQDGKKQELEEKSRYIMNELKDKDNQGTGSMRFSREKNFQSYVIYEHHMDQKEIRLKIRLRLLSSSIWFGAGVLVFHYVHPLAAFIPLIIMSRSIMSYKMGSNYTKKLINKVQLSEDKASVKLYALSGDIYECAIEEMDFQGINDLSDAKSNDQTLKEDQNSELSKLKQSSFLAMFDTTDKQGNYLKDLKILFNDQLVNMENAELLTKILRGDKDAVLSFQYVNEYDNSSDEISDEKLEEQLQEEIRKRKK</sequence>
<keyword evidence="3" id="KW-1185">Reference proteome</keyword>
<protein>
    <submittedName>
        <fullName evidence="2">Transmembrane protein, putative</fullName>
    </submittedName>
</protein>
<dbReference type="eggNOG" id="ENOG502SWNY">
    <property type="taxonomic scope" value="Eukaryota"/>
</dbReference>
<accession>Q22Y05</accession>
<reference evidence="3" key="1">
    <citation type="journal article" date="2006" name="PLoS Biol.">
        <title>Macronuclear genome sequence of the ciliate Tetrahymena thermophila, a model eukaryote.</title>
        <authorList>
            <person name="Eisen J.A."/>
            <person name="Coyne R.S."/>
            <person name="Wu M."/>
            <person name="Wu D."/>
            <person name="Thiagarajan M."/>
            <person name="Wortman J.R."/>
            <person name="Badger J.H."/>
            <person name="Ren Q."/>
            <person name="Amedeo P."/>
            <person name="Jones K.M."/>
            <person name="Tallon L.J."/>
            <person name="Delcher A.L."/>
            <person name="Salzberg S.L."/>
            <person name="Silva J.C."/>
            <person name="Haas B.J."/>
            <person name="Majoros W.H."/>
            <person name="Farzad M."/>
            <person name="Carlton J.M."/>
            <person name="Smith R.K. Jr."/>
            <person name="Garg J."/>
            <person name="Pearlman R.E."/>
            <person name="Karrer K.M."/>
            <person name="Sun L."/>
            <person name="Manning G."/>
            <person name="Elde N.C."/>
            <person name="Turkewitz A.P."/>
            <person name="Asai D.J."/>
            <person name="Wilkes D.E."/>
            <person name="Wang Y."/>
            <person name="Cai H."/>
            <person name="Collins K."/>
            <person name="Stewart B.A."/>
            <person name="Lee S.R."/>
            <person name="Wilamowska K."/>
            <person name="Weinberg Z."/>
            <person name="Ruzzo W.L."/>
            <person name="Wloga D."/>
            <person name="Gaertig J."/>
            <person name="Frankel J."/>
            <person name="Tsao C.-C."/>
            <person name="Gorovsky M.A."/>
            <person name="Keeling P.J."/>
            <person name="Waller R.F."/>
            <person name="Patron N.J."/>
            <person name="Cherry J.M."/>
            <person name="Stover N.A."/>
            <person name="Krieger C.J."/>
            <person name="del Toro C."/>
            <person name="Ryder H.F."/>
            <person name="Williamson S.C."/>
            <person name="Barbeau R.A."/>
            <person name="Hamilton E.P."/>
            <person name="Orias E."/>
        </authorList>
    </citation>
    <scope>NUCLEOTIDE SEQUENCE [LARGE SCALE GENOMIC DNA]</scope>
    <source>
        <strain evidence="3">SB210</strain>
    </source>
</reference>
<gene>
    <name evidence="2" type="ORF">TTHERM_00355660</name>
</gene>